<dbReference type="Proteomes" id="UP000492821">
    <property type="component" value="Unassembled WGS sequence"/>
</dbReference>
<reference evidence="1" key="1">
    <citation type="journal article" date="2013" name="Genetics">
        <title>The draft genome and transcriptome of Panagrellus redivivus are shaped by the harsh demands of a free-living lifestyle.</title>
        <authorList>
            <person name="Srinivasan J."/>
            <person name="Dillman A.R."/>
            <person name="Macchietto M.G."/>
            <person name="Heikkinen L."/>
            <person name="Lakso M."/>
            <person name="Fracchia K.M."/>
            <person name="Antoshechkin I."/>
            <person name="Mortazavi A."/>
            <person name="Wong G."/>
            <person name="Sternberg P.W."/>
        </authorList>
    </citation>
    <scope>NUCLEOTIDE SEQUENCE [LARGE SCALE GENOMIC DNA]</scope>
    <source>
        <strain evidence="1">MT8872</strain>
    </source>
</reference>
<sequence length="81" mass="9682">MMDSNAMQSIEGLTQLLRTWNFYYFRNVHASITKKSITLRLLRCPALRPWFFECIANHVAQFMPAYYVVRMGELLSIKRRH</sequence>
<protein>
    <submittedName>
        <fullName evidence="2">Rab-GAP TBC domain-containing protein</fullName>
    </submittedName>
</protein>
<evidence type="ECO:0000313" key="1">
    <source>
        <dbReference type="Proteomes" id="UP000492821"/>
    </source>
</evidence>
<name>A0A7E4VIK1_PANRE</name>
<evidence type="ECO:0000313" key="2">
    <source>
        <dbReference type="WBParaSite" id="Pan_g20925.t1"/>
    </source>
</evidence>
<reference evidence="2" key="2">
    <citation type="submission" date="2020-10" db="UniProtKB">
        <authorList>
            <consortium name="WormBaseParasite"/>
        </authorList>
    </citation>
    <scope>IDENTIFICATION</scope>
</reference>
<proteinExistence type="predicted"/>
<dbReference type="AlphaFoldDB" id="A0A7E4VIK1"/>
<organism evidence="1 2">
    <name type="scientific">Panagrellus redivivus</name>
    <name type="common">Microworm</name>
    <dbReference type="NCBI Taxonomy" id="6233"/>
    <lineage>
        <taxon>Eukaryota</taxon>
        <taxon>Metazoa</taxon>
        <taxon>Ecdysozoa</taxon>
        <taxon>Nematoda</taxon>
        <taxon>Chromadorea</taxon>
        <taxon>Rhabditida</taxon>
        <taxon>Tylenchina</taxon>
        <taxon>Panagrolaimomorpha</taxon>
        <taxon>Panagrolaimoidea</taxon>
        <taxon>Panagrolaimidae</taxon>
        <taxon>Panagrellus</taxon>
    </lineage>
</organism>
<accession>A0A7E4VIK1</accession>
<dbReference type="WBParaSite" id="Pan_g20925.t1">
    <property type="protein sequence ID" value="Pan_g20925.t1"/>
    <property type="gene ID" value="Pan_g20925"/>
</dbReference>
<keyword evidence="1" id="KW-1185">Reference proteome</keyword>